<dbReference type="Gene3D" id="2.30.130.10">
    <property type="entry name" value="PUA domain"/>
    <property type="match status" value="1"/>
</dbReference>
<reference evidence="2 3" key="1">
    <citation type="journal article" date="2013" name="Nature">
        <title>Anaerobic oxidation of methane coupled to nitrate reduction in a novel archaeal lineage.</title>
        <authorList>
            <person name="Haroon M.F."/>
            <person name="Hu S."/>
            <person name="Shi Y."/>
            <person name="Imelfort M."/>
            <person name="Keller J."/>
            <person name="Hugenholtz P."/>
            <person name="Yuan Z."/>
            <person name="Tyson G.W."/>
        </authorList>
    </citation>
    <scope>NUCLEOTIDE SEQUENCE [LARGE SCALE GENOMIC DNA]</scope>
    <source>
        <strain evidence="2 3">ANME-2d</strain>
    </source>
</reference>
<dbReference type="SMART" id="SM00359">
    <property type="entry name" value="PUA"/>
    <property type="match status" value="1"/>
</dbReference>
<dbReference type="OrthoDB" id="7576at2157"/>
<dbReference type="Proteomes" id="UP000027153">
    <property type="component" value="Unassembled WGS sequence"/>
</dbReference>
<dbReference type="RefSeq" id="WP_048088554.1">
    <property type="nucleotide sequence ID" value="NZ_JMIY01000001.1"/>
</dbReference>
<gene>
    <name evidence="2" type="ORF">ANME2D_00330</name>
</gene>
<name>A0A062VDE4_9EURY</name>
<dbReference type="InterPro" id="IPR038250">
    <property type="entry name" value="TGT_C2_sf"/>
</dbReference>
<dbReference type="GO" id="GO:0003723">
    <property type="term" value="F:RNA binding"/>
    <property type="evidence" value="ECO:0007669"/>
    <property type="project" value="InterPro"/>
</dbReference>
<dbReference type="AlphaFoldDB" id="A0A062VDE4"/>
<evidence type="ECO:0000313" key="3">
    <source>
        <dbReference type="Proteomes" id="UP000027153"/>
    </source>
</evidence>
<dbReference type="Pfam" id="PF14810">
    <property type="entry name" value="TGT_C2"/>
    <property type="match status" value="1"/>
</dbReference>
<feature type="domain" description="PUA" evidence="1">
    <location>
        <begin position="81"/>
        <end position="155"/>
    </location>
</feature>
<keyword evidence="3" id="KW-1185">Reference proteome</keyword>
<accession>A0A062VDE4</accession>
<dbReference type="InterPro" id="IPR036974">
    <property type="entry name" value="PUA_sf"/>
</dbReference>
<dbReference type="CDD" id="cd21149">
    <property type="entry name" value="PUA_archaeosine_TGT"/>
    <property type="match status" value="1"/>
</dbReference>
<dbReference type="InterPro" id="IPR004521">
    <property type="entry name" value="Uncharacterised_CHP00451"/>
</dbReference>
<sequence>MSHISSHLKRIRTIADYQFGRGAGEALFPDSVEFQFSTTGRVRSILLDNNRLATIRAQDGILILSITGAGKLHEFIKSPGHRVVVNREAAPFVAKGKNAFARHVVAVDPDIRAGQEVLVVDESDVLLATGKAMLCALEMLAFKKGMAVSVRSGVKTDKSEIL</sequence>
<dbReference type="EMBL" id="JMIY01000001">
    <property type="protein sequence ID" value="KCZ73265.1"/>
    <property type="molecule type" value="Genomic_DNA"/>
</dbReference>
<dbReference type="SUPFAM" id="SSF88802">
    <property type="entry name" value="Pre-PUA domain"/>
    <property type="match status" value="1"/>
</dbReference>
<comment type="caution">
    <text evidence="2">The sequence shown here is derived from an EMBL/GenBank/DDBJ whole genome shotgun (WGS) entry which is preliminary data.</text>
</comment>
<dbReference type="NCBIfam" id="TIGR00451">
    <property type="entry name" value="unchar_dom_2"/>
    <property type="match status" value="1"/>
</dbReference>
<dbReference type="InterPro" id="IPR002478">
    <property type="entry name" value="PUA"/>
</dbReference>
<dbReference type="InterPro" id="IPR015947">
    <property type="entry name" value="PUA-like_sf"/>
</dbReference>
<dbReference type="Gene3D" id="3.10.450.90">
    <property type="entry name" value="ArcTGT, C2 domain"/>
    <property type="match status" value="1"/>
</dbReference>
<dbReference type="InterPro" id="IPR029402">
    <property type="entry name" value="TGT_C2"/>
</dbReference>
<protein>
    <submittedName>
        <fullName evidence="2">Prefoldin alpha subunit</fullName>
    </submittedName>
</protein>
<evidence type="ECO:0000313" key="2">
    <source>
        <dbReference type="EMBL" id="KCZ73265.1"/>
    </source>
</evidence>
<dbReference type="PROSITE" id="PS50890">
    <property type="entry name" value="PUA"/>
    <property type="match status" value="1"/>
</dbReference>
<dbReference type="Pfam" id="PF01472">
    <property type="entry name" value="PUA"/>
    <property type="match status" value="1"/>
</dbReference>
<proteinExistence type="predicted"/>
<organism evidence="2 3">
    <name type="scientific">Candidatus Methanoperedens nitratireducens</name>
    <dbReference type="NCBI Taxonomy" id="1392998"/>
    <lineage>
        <taxon>Archaea</taxon>
        <taxon>Methanobacteriati</taxon>
        <taxon>Methanobacteriota</taxon>
        <taxon>Stenosarchaea group</taxon>
        <taxon>Methanomicrobia</taxon>
        <taxon>Methanosarcinales</taxon>
        <taxon>ANME-2 cluster</taxon>
        <taxon>Candidatus Methanoperedentaceae</taxon>
        <taxon>Candidatus Methanoperedens</taxon>
    </lineage>
</organism>
<evidence type="ECO:0000259" key="1">
    <source>
        <dbReference type="SMART" id="SM00359"/>
    </source>
</evidence>
<dbReference type="SUPFAM" id="SSF88697">
    <property type="entry name" value="PUA domain-like"/>
    <property type="match status" value="1"/>
</dbReference>